<dbReference type="RefSeq" id="WP_111953734.1">
    <property type="nucleotide sequence ID" value="NZ_CP036313.1"/>
</dbReference>
<dbReference type="GO" id="GO:0008775">
    <property type="term" value="F:acetate CoA-transferase activity"/>
    <property type="evidence" value="ECO:0007669"/>
    <property type="project" value="InterPro"/>
</dbReference>
<organism evidence="5 6">
    <name type="scientific">Desulfobacter hydrogenophilus</name>
    <dbReference type="NCBI Taxonomy" id="2291"/>
    <lineage>
        <taxon>Bacteria</taxon>
        <taxon>Pseudomonadati</taxon>
        <taxon>Thermodesulfobacteriota</taxon>
        <taxon>Desulfobacteria</taxon>
        <taxon>Desulfobacterales</taxon>
        <taxon>Desulfobacteraceae</taxon>
        <taxon>Desulfobacter</taxon>
    </lineage>
</organism>
<dbReference type="PROSITE" id="PS51186">
    <property type="entry name" value="GNAT"/>
    <property type="match status" value="1"/>
</dbReference>
<dbReference type="GO" id="GO:0016747">
    <property type="term" value="F:acyltransferase activity, transferring groups other than amino-acyl groups"/>
    <property type="evidence" value="ECO:0007669"/>
    <property type="project" value="InterPro"/>
</dbReference>
<dbReference type="Gene3D" id="3.40.1080.10">
    <property type="entry name" value="Glutaconate Coenzyme A-transferase"/>
    <property type="match status" value="1"/>
</dbReference>
<dbReference type="Pfam" id="PF00583">
    <property type="entry name" value="Acetyltransf_1"/>
    <property type="match status" value="1"/>
</dbReference>
<dbReference type="Pfam" id="PF02550">
    <property type="entry name" value="AcetylCoA_hydro"/>
    <property type="match status" value="1"/>
</dbReference>
<keyword evidence="2 5" id="KW-0808">Transferase</keyword>
<accession>A0A328FHN6</accession>
<dbReference type="InterPro" id="IPR016181">
    <property type="entry name" value="Acyl_CoA_acyltransferase"/>
</dbReference>
<dbReference type="InterPro" id="IPR003702">
    <property type="entry name" value="ActCoA_hydro_N"/>
</dbReference>
<dbReference type="PANTHER" id="PTHR21432:SF20">
    <property type="entry name" value="ACETYL-COA HYDROLASE"/>
    <property type="match status" value="1"/>
</dbReference>
<dbReference type="Proteomes" id="UP000248798">
    <property type="component" value="Unassembled WGS sequence"/>
</dbReference>
<reference evidence="5 6" key="1">
    <citation type="submission" date="2018-06" db="EMBL/GenBank/DDBJ databases">
        <title>Complete Genome Sequence of Desulfobacter hydrogenophilus (DSM3380).</title>
        <authorList>
            <person name="Marietou A."/>
            <person name="Schreiber L."/>
            <person name="Marshall I."/>
            <person name="Jorgensen B."/>
        </authorList>
    </citation>
    <scope>NUCLEOTIDE SEQUENCE [LARGE SCALE GENOMIC DNA]</scope>
    <source>
        <strain evidence="5 6">DSM 3380</strain>
    </source>
</reference>
<dbReference type="AlphaFoldDB" id="A0A328FHN6"/>
<dbReference type="SUPFAM" id="SSF55729">
    <property type="entry name" value="Acyl-CoA N-acyltransferases (Nat)"/>
    <property type="match status" value="1"/>
</dbReference>
<evidence type="ECO:0000313" key="7">
    <source>
        <dbReference type="Proteomes" id="UP000293902"/>
    </source>
</evidence>
<dbReference type="OrthoDB" id="9801795at2"/>
<keyword evidence="7" id="KW-1185">Reference proteome</keyword>
<dbReference type="Gene3D" id="3.40.1080.20">
    <property type="entry name" value="Acetyl-CoA hydrolase/transferase C-terminal domain"/>
    <property type="match status" value="1"/>
</dbReference>
<gene>
    <name evidence="5" type="ORF">DO021_03430</name>
    <name evidence="4" type="ORF">EYB58_07035</name>
</gene>
<reference evidence="4 7" key="2">
    <citation type="submission" date="2019-02" db="EMBL/GenBank/DDBJ databases">
        <title>Complete genome sequence of Desulfobacter hydrogenophilus AcRS1.</title>
        <authorList>
            <person name="Marietou A."/>
            <person name="Lund M.B."/>
            <person name="Marshall I.P.G."/>
            <person name="Schreiber L."/>
            <person name="Jorgensen B."/>
        </authorList>
    </citation>
    <scope>NUCLEOTIDE SEQUENCE [LARGE SCALE GENOMIC DNA]</scope>
    <source>
        <strain evidence="4 7">AcRS1</strain>
    </source>
</reference>
<dbReference type="SUPFAM" id="SSF100950">
    <property type="entry name" value="NagB/RpiA/CoA transferase-like"/>
    <property type="match status" value="2"/>
</dbReference>
<dbReference type="EMBL" id="CP036313">
    <property type="protein sequence ID" value="QBH12684.1"/>
    <property type="molecule type" value="Genomic_DNA"/>
</dbReference>
<dbReference type="Gene3D" id="3.30.750.70">
    <property type="entry name" value="4-hydroxybutyrate coenzyme like domains"/>
    <property type="match status" value="1"/>
</dbReference>
<evidence type="ECO:0000313" key="6">
    <source>
        <dbReference type="Proteomes" id="UP000248798"/>
    </source>
</evidence>
<feature type="domain" description="N-acetyltransferase" evidence="3">
    <location>
        <begin position="464"/>
        <end position="620"/>
    </location>
</feature>
<dbReference type="InterPro" id="IPR000182">
    <property type="entry name" value="GNAT_dom"/>
</dbReference>
<dbReference type="InterPro" id="IPR026888">
    <property type="entry name" value="AcetylCoA_hyd_C"/>
</dbReference>
<proteinExistence type="inferred from homology"/>
<dbReference type="GO" id="GO:0006083">
    <property type="term" value="P:acetate metabolic process"/>
    <property type="evidence" value="ECO:0007669"/>
    <property type="project" value="InterPro"/>
</dbReference>
<dbReference type="InterPro" id="IPR046433">
    <property type="entry name" value="ActCoA_hydro"/>
</dbReference>
<dbReference type="InterPro" id="IPR038460">
    <property type="entry name" value="AcetylCoA_hyd_C_sf"/>
</dbReference>
<dbReference type="PANTHER" id="PTHR21432">
    <property type="entry name" value="ACETYL-COA HYDROLASE-RELATED"/>
    <property type="match status" value="1"/>
</dbReference>
<evidence type="ECO:0000256" key="2">
    <source>
        <dbReference type="ARBA" id="ARBA00022679"/>
    </source>
</evidence>
<dbReference type="EMBL" id="QLNI01000005">
    <property type="protein sequence ID" value="RAM03350.1"/>
    <property type="molecule type" value="Genomic_DNA"/>
</dbReference>
<dbReference type="Pfam" id="PF13336">
    <property type="entry name" value="AcetylCoA_hyd_C"/>
    <property type="match status" value="1"/>
</dbReference>
<dbReference type="CDD" id="cd04301">
    <property type="entry name" value="NAT_SF"/>
    <property type="match status" value="1"/>
</dbReference>
<evidence type="ECO:0000259" key="3">
    <source>
        <dbReference type="PROSITE" id="PS51186"/>
    </source>
</evidence>
<protein>
    <submittedName>
        <fullName evidence="5">GNAT family N-acetyltransferase</fullName>
    </submittedName>
</protein>
<name>A0A328FHN6_9BACT</name>
<dbReference type="InterPro" id="IPR037171">
    <property type="entry name" value="NagB/RpiA_transferase-like"/>
</dbReference>
<sequence>MSEKNLSNWERSLVPPDKVLNHIRPGMTVFIGTGPATPRRLIRTLLDVDKHNIRDLELMQLAVLGETILSIDRLHAPNYRLKTFFSGGYVAWDTISSGQVDLIPAYTSEIPKIIRSGRINVDVAFIQITPPNDAGYCSLGLAVDVAREAMSKASLVVGEVNEAMPFTYGDTFVSIEEFDLLVRSDREPLTYTPEPVNDVMKKVAANVANEIRDGDCINYSLGPLFEALVPFLSDKKDLGIHSLYFTDAAAELVNSGAVTNSRKSPFRGKSLASYALGTKKLMTWLHKNPLVEFQGIDWVCNPQLIASNPQFVAIYEGRKADLQGRVSFPLTGAVISGPGEGIDFYKAAEASKDGNTIIGMPSRNEKGESNILFSIEKHVNQLRLRESIHVLATEYGVALLKWRPLRERAQAIIDVAHPDDREDLIKMAREKKILYSNQIFVSRSAHLYPAYVAHTKTFKGDKTMRFRAMKPSYEESMRRFFYRCSTETVFYRFFYSVKTMGHDKMQAYVNVDYTKEFSVVGFGGKKGDNRIVAEARLVENDDGKAAEVAFLVDENYQGSGVGSYLMSLLVEEGKKRMLEELYAEVLPENQPMIKVFEKSGLPLKSKLDGGVYHVTLSLKG</sequence>
<dbReference type="Proteomes" id="UP000293902">
    <property type="component" value="Chromosome"/>
</dbReference>
<evidence type="ECO:0000313" key="5">
    <source>
        <dbReference type="EMBL" id="RAM03350.1"/>
    </source>
</evidence>
<comment type="similarity">
    <text evidence="1">Belongs to the acetyl-CoA hydrolase/transferase family.</text>
</comment>
<dbReference type="Gene3D" id="3.40.630.30">
    <property type="match status" value="1"/>
</dbReference>
<evidence type="ECO:0000313" key="4">
    <source>
        <dbReference type="EMBL" id="QBH12684.1"/>
    </source>
</evidence>
<evidence type="ECO:0000256" key="1">
    <source>
        <dbReference type="ARBA" id="ARBA00009632"/>
    </source>
</evidence>